<proteinExistence type="predicted"/>
<dbReference type="EMBL" id="MRTP01000024">
    <property type="protein sequence ID" value="OMF45026.1"/>
    <property type="molecule type" value="Genomic_DNA"/>
</dbReference>
<feature type="signal peptide" evidence="2">
    <location>
        <begin position="1"/>
        <end position="34"/>
    </location>
</feature>
<keyword evidence="2" id="KW-0732">Signal</keyword>
<comment type="caution">
    <text evidence="3">The sequence shown here is derived from an EMBL/GenBank/DDBJ whole genome shotgun (WGS) entry which is preliminary data.</text>
</comment>
<organism evidence="3 4">
    <name type="scientific">Paenibacillus rhizosphaerae</name>
    <dbReference type="NCBI Taxonomy" id="297318"/>
    <lineage>
        <taxon>Bacteria</taxon>
        <taxon>Bacillati</taxon>
        <taxon>Bacillota</taxon>
        <taxon>Bacilli</taxon>
        <taxon>Bacillales</taxon>
        <taxon>Paenibacillaceae</taxon>
        <taxon>Paenibacillus</taxon>
    </lineage>
</organism>
<accession>A0A1R1DZS4</accession>
<name>A0A1R1DZS4_9BACL</name>
<evidence type="ECO:0000256" key="1">
    <source>
        <dbReference type="SAM" id="MobiDB-lite"/>
    </source>
</evidence>
<feature type="chain" id="PRO_5012480970" evidence="2">
    <location>
        <begin position="35"/>
        <end position="194"/>
    </location>
</feature>
<feature type="region of interest" description="Disordered" evidence="1">
    <location>
        <begin position="38"/>
        <end position="59"/>
    </location>
</feature>
<evidence type="ECO:0000313" key="4">
    <source>
        <dbReference type="Proteomes" id="UP000187172"/>
    </source>
</evidence>
<gene>
    <name evidence="3" type="ORF">BK138_34225</name>
</gene>
<evidence type="ECO:0000313" key="3">
    <source>
        <dbReference type="EMBL" id="OMF45026.1"/>
    </source>
</evidence>
<protein>
    <submittedName>
        <fullName evidence="3">Uncharacterized protein</fullName>
    </submittedName>
</protein>
<sequence length="194" mass="21269">MVLNLNRYRLLFVILLSILLSVSLFVLSPLSAKASDEDIQGAETNTEIQGETSTDGVQIVPGPGNNANTSTNEIGPIQTFATGVYGSFAFRARDYGDFTAVNAYTNSGITSFSINYMAWGVHNNEQGSFKVEVEDTETDEIVRSVYHYTDVPSMTPLTVTNVVPGRTYTIRMVSLTDNDMDGGFYVHIDGYAYD</sequence>
<dbReference type="AlphaFoldDB" id="A0A1R1DZS4"/>
<evidence type="ECO:0000256" key="2">
    <source>
        <dbReference type="SAM" id="SignalP"/>
    </source>
</evidence>
<dbReference type="RefSeq" id="WP_076176865.1">
    <property type="nucleotide sequence ID" value="NZ_MRTP01000024.1"/>
</dbReference>
<keyword evidence="4" id="KW-1185">Reference proteome</keyword>
<dbReference type="Proteomes" id="UP000187172">
    <property type="component" value="Unassembled WGS sequence"/>
</dbReference>
<feature type="compositionally biased region" description="Polar residues" evidence="1">
    <location>
        <begin position="42"/>
        <end position="56"/>
    </location>
</feature>
<reference evidence="3 4" key="1">
    <citation type="submission" date="2016-11" db="EMBL/GenBank/DDBJ databases">
        <title>Paenibacillus species isolates.</title>
        <authorList>
            <person name="Beno S.M."/>
        </authorList>
    </citation>
    <scope>NUCLEOTIDE SEQUENCE [LARGE SCALE GENOMIC DNA]</scope>
    <source>
        <strain evidence="3 4">FSL R5-0378</strain>
    </source>
</reference>